<sequence>MIAGHVRAVTNAHCAHPAAAWATAGGIHTCTACGTQRFADYRGLALALPLPERPGPGPTRQGPSRAALLAKVREANLRSTTSKP</sequence>
<name>A0A7W7PJZ0_9ACTN</name>
<dbReference type="RefSeq" id="WP_425507753.1">
    <property type="nucleotide sequence ID" value="NZ_JACHJH010000002.1"/>
</dbReference>
<evidence type="ECO:0000313" key="2">
    <source>
        <dbReference type="Proteomes" id="UP000556084"/>
    </source>
</evidence>
<reference evidence="1 2" key="1">
    <citation type="submission" date="2020-08" db="EMBL/GenBank/DDBJ databases">
        <title>Genomic Encyclopedia of Type Strains, Phase III (KMG-III): the genomes of soil and plant-associated and newly described type strains.</title>
        <authorList>
            <person name="Whitman W."/>
        </authorList>
    </citation>
    <scope>NUCLEOTIDE SEQUENCE [LARGE SCALE GENOMIC DNA]</scope>
    <source>
        <strain evidence="1 2">CECT 3266</strain>
    </source>
</reference>
<accession>A0A7W7PJZ0</accession>
<protein>
    <submittedName>
        <fullName evidence="1">Uncharacterized protein</fullName>
    </submittedName>
</protein>
<dbReference type="Proteomes" id="UP000556084">
    <property type="component" value="Unassembled WGS sequence"/>
</dbReference>
<organism evidence="1 2">
    <name type="scientific">Streptomyces olivoverticillatus</name>
    <dbReference type="NCBI Taxonomy" id="66427"/>
    <lineage>
        <taxon>Bacteria</taxon>
        <taxon>Bacillati</taxon>
        <taxon>Actinomycetota</taxon>
        <taxon>Actinomycetes</taxon>
        <taxon>Kitasatosporales</taxon>
        <taxon>Streptomycetaceae</taxon>
        <taxon>Streptomyces</taxon>
    </lineage>
</organism>
<dbReference type="Pfam" id="PF19768">
    <property type="entry name" value="DUF6255"/>
    <property type="match status" value="1"/>
</dbReference>
<dbReference type="AlphaFoldDB" id="A0A7W7PJZ0"/>
<keyword evidence="2" id="KW-1185">Reference proteome</keyword>
<dbReference type="InterPro" id="IPR046222">
    <property type="entry name" value="DUF6255"/>
</dbReference>
<comment type="caution">
    <text evidence="1">The sequence shown here is derived from an EMBL/GenBank/DDBJ whole genome shotgun (WGS) entry which is preliminary data.</text>
</comment>
<evidence type="ECO:0000313" key="1">
    <source>
        <dbReference type="EMBL" id="MBB4892639.1"/>
    </source>
</evidence>
<gene>
    <name evidence="1" type="ORF">FHS39_001650</name>
</gene>
<proteinExistence type="predicted"/>
<dbReference type="EMBL" id="JACHJH010000002">
    <property type="protein sequence ID" value="MBB4892639.1"/>
    <property type="molecule type" value="Genomic_DNA"/>
</dbReference>